<accession>A0AAU7JHJ6</accession>
<dbReference type="RefSeq" id="WP_406856449.1">
    <property type="nucleotide sequence ID" value="NZ_CP157484.1"/>
</dbReference>
<organism evidence="1">
    <name type="scientific">Alsobacter sp. KACC 23698</name>
    <dbReference type="NCBI Taxonomy" id="3149229"/>
    <lineage>
        <taxon>Bacteria</taxon>
        <taxon>Pseudomonadati</taxon>
        <taxon>Pseudomonadota</taxon>
        <taxon>Alphaproteobacteria</taxon>
        <taxon>Hyphomicrobiales</taxon>
        <taxon>Alsobacteraceae</taxon>
        <taxon>Alsobacter</taxon>
    </lineage>
</organism>
<proteinExistence type="predicted"/>
<dbReference type="AlphaFoldDB" id="A0AAU7JHJ6"/>
<gene>
    <name evidence="1" type="ORF">ABEG18_02130</name>
</gene>
<sequence>MSAPGVLLVPYGADQWSLSAIDCVRTPSGALRVSAPFPCVAIEPAAREPLRLNNAPYALGAAAAAGSSPLQALRAHSKHLCRPWDRLSHRFVDAYFDHLEAAVAADMDALRRRAEPFAGLFAPEDWIYSAPRPLPRAHLAAPEAAPAGTEADHVQADVAFWLGDRFAAALSTQSGLTPARARARAERLARAGVQVVAFGAADLARPEPLFDALLGGPVARFWAAEPLPCGPFRPPAVDA</sequence>
<reference evidence="1" key="1">
    <citation type="submission" date="2024-05" db="EMBL/GenBank/DDBJ databases">
        <authorList>
            <person name="Kim S."/>
            <person name="Heo J."/>
            <person name="Choi H."/>
            <person name="Choi Y."/>
            <person name="Kwon S.-W."/>
            <person name="Kim Y."/>
        </authorList>
    </citation>
    <scope>NUCLEOTIDE SEQUENCE</scope>
    <source>
        <strain evidence="1">KACC 23698</strain>
    </source>
</reference>
<name>A0AAU7JHJ6_9HYPH</name>
<evidence type="ECO:0000313" key="1">
    <source>
        <dbReference type="EMBL" id="XBO39604.1"/>
    </source>
</evidence>
<dbReference type="EMBL" id="CP157484">
    <property type="protein sequence ID" value="XBO39604.1"/>
    <property type="molecule type" value="Genomic_DNA"/>
</dbReference>
<protein>
    <submittedName>
        <fullName evidence="1">Uncharacterized protein</fullName>
    </submittedName>
</protein>